<keyword evidence="2" id="KW-0964">Secreted</keyword>
<evidence type="ECO:0000256" key="4">
    <source>
        <dbReference type="ARBA" id="ARBA00022734"/>
    </source>
</evidence>
<dbReference type="PANTHER" id="PTHR22799:SF1">
    <property type="entry name" value="C-TYPE LECTIN DOMAIN FAMILY 11 MEMBER A"/>
    <property type="match status" value="1"/>
</dbReference>
<evidence type="ECO:0000256" key="1">
    <source>
        <dbReference type="ARBA" id="ARBA00004613"/>
    </source>
</evidence>
<feature type="domain" description="C-type lectin" evidence="6">
    <location>
        <begin position="72"/>
        <end position="194"/>
    </location>
</feature>
<accession>A0ABS2XMJ2</accession>
<evidence type="ECO:0000256" key="5">
    <source>
        <dbReference type="ARBA" id="ARBA00023157"/>
    </source>
</evidence>
<dbReference type="InterPro" id="IPR016186">
    <property type="entry name" value="C-type_lectin-like/link_sf"/>
</dbReference>
<dbReference type="Pfam" id="PF00059">
    <property type="entry name" value="Lectin_C"/>
    <property type="match status" value="1"/>
</dbReference>
<organism evidence="7 8">
    <name type="scientific">Polyodon spathula</name>
    <name type="common">North American paddlefish</name>
    <name type="synonym">Squalus spathula</name>
    <dbReference type="NCBI Taxonomy" id="7913"/>
    <lineage>
        <taxon>Eukaryota</taxon>
        <taxon>Metazoa</taxon>
        <taxon>Chordata</taxon>
        <taxon>Craniata</taxon>
        <taxon>Vertebrata</taxon>
        <taxon>Euteleostomi</taxon>
        <taxon>Actinopterygii</taxon>
        <taxon>Chondrostei</taxon>
        <taxon>Acipenseriformes</taxon>
        <taxon>Polyodontidae</taxon>
        <taxon>Polyodon</taxon>
    </lineage>
</organism>
<feature type="non-terminal residue" evidence="7">
    <location>
        <position position="197"/>
    </location>
</feature>
<dbReference type="SUPFAM" id="SSF56436">
    <property type="entry name" value="C-type lectin-like"/>
    <property type="match status" value="1"/>
</dbReference>
<evidence type="ECO:0000259" key="6">
    <source>
        <dbReference type="PROSITE" id="PS50041"/>
    </source>
</evidence>
<comment type="caution">
    <text evidence="7">The sequence shown here is derived from an EMBL/GenBank/DDBJ whole genome shotgun (WGS) entry which is preliminary data.</text>
</comment>
<dbReference type="InterPro" id="IPR018378">
    <property type="entry name" value="C-type_lectin_CS"/>
</dbReference>
<reference evidence="7" key="1">
    <citation type="journal article" date="2021" name="Cell">
        <title>Tracing the genetic footprints of vertebrate landing in non-teleost ray-finned fishes.</title>
        <authorList>
            <person name="Bi X."/>
            <person name="Wang K."/>
            <person name="Yang L."/>
            <person name="Pan H."/>
            <person name="Jiang H."/>
            <person name="Wei Q."/>
            <person name="Fang M."/>
            <person name="Yu H."/>
            <person name="Zhu C."/>
            <person name="Cai Y."/>
            <person name="He Y."/>
            <person name="Gan X."/>
            <person name="Zeng H."/>
            <person name="Yu D."/>
            <person name="Zhu Y."/>
            <person name="Jiang H."/>
            <person name="Qiu Q."/>
            <person name="Yang H."/>
            <person name="Zhang Y.E."/>
            <person name="Wang W."/>
            <person name="Zhu M."/>
            <person name="He S."/>
            <person name="Zhang G."/>
        </authorList>
    </citation>
    <scope>NUCLEOTIDE SEQUENCE</scope>
    <source>
        <strain evidence="7">Pddl_001</strain>
    </source>
</reference>
<dbReference type="PROSITE" id="PS00615">
    <property type="entry name" value="C_TYPE_LECTIN_1"/>
    <property type="match status" value="1"/>
</dbReference>
<evidence type="ECO:0000256" key="3">
    <source>
        <dbReference type="ARBA" id="ARBA00022729"/>
    </source>
</evidence>
<dbReference type="InterPro" id="IPR051663">
    <property type="entry name" value="CLec_Tetranectin-domain"/>
</dbReference>
<evidence type="ECO:0000256" key="2">
    <source>
        <dbReference type="ARBA" id="ARBA00022525"/>
    </source>
</evidence>
<dbReference type="EMBL" id="JAAWVQ010051673">
    <property type="protein sequence ID" value="MBN3275529.1"/>
    <property type="molecule type" value="Genomic_DNA"/>
</dbReference>
<protein>
    <submittedName>
        <fullName evidence="7">CLC11 protein</fullName>
    </submittedName>
</protein>
<name>A0ABS2XMJ2_POLSP</name>
<gene>
    <name evidence="7" type="primary">Clec11a</name>
    <name evidence="7" type="ORF">GTO93_0000293</name>
</gene>
<dbReference type="PROSITE" id="PS50041">
    <property type="entry name" value="C_TYPE_LECTIN_2"/>
    <property type="match status" value="1"/>
</dbReference>
<dbReference type="PANTHER" id="PTHR22799">
    <property type="entry name" value="TETRANECTIN-RELATED"/>
    <property type="match status" value="1"/>
</dbReference>
<keyword evidence="5" id="KW-1015">Disulfide bond</keyword>
<dbReference type="Proteomes" id="UP001166093">
    <property type="component" value="Unassembled WGS sequence"/>
</dbReference>
<keyword evidence="8" id="KW-1185">Reference proteome</keyword>
<dbReference type="InterPro" id="IPR001304">
    <property type="entry name" value="C-type_lectin-like"/>
</dbReference>
<dbReference type="InterPro" id="IPR016187">
    <property type="entry name" value="CTDL_fold"/>
</dbReference>
<evidence type="ECO:0000313" key="7">
    <source>
        <dbReference type="EMBL" id="MBN3275529.1"/>
    </source>
</evidence>
<proteinExistence type="predicted"/>
<keyword evidence="4" id="KW-0430">Lectin</keyword>
<comment type="subcellular location">
    <subcellularLocation>
        <location evidence="1">Secreted</location>
    </subcellularLocation>
</comment>
<feature type="non-terminal residue" evidence="7">
    <location>
        <position position="1"/>
    </location>
</feature>
<dbReference type="Gene3D" id="3.10.100.10">
    <property type="entry name" value="Mannose-Binding Protein A, subunit A"/>
    <property type="match status" value="1"/>
</dbReference>
<sequence>VSRLADMDSAIHRLNVFQYNLDVKLSQLSDKVIRMDAKVGKIQDETESISRINKENHREIGRLEGCLKGHRVVRKCFLVYRFYETYAGAVEWCRERGGRIAMPKDKRELAALAKHAREFFHPGNWPLWIGVSDRRSEGLYLFEDGIRVTFFQWNKQLLSSQPDGGKRENCVTLTSDDGDWWDTDCERRTYFACEFDG</sequence>
<keyword evidence="3" id="KW-0732">Signal</keyword>
<evidence type="ECO:0000313" key="8">
    <source>
        <dbReference type="Proteomes" id="UP001166093"/>
    </source>
</evidence>
<dbReference type="SMART" id="SM00034">
    <property type="entry name" value="CLECT"/>
    <property type="match status" value="1"/>
</dbReference>